<name>A0A177CPT4_9PLEO</name>
<dbReference type="RefSeq" id="XP_018039681.1">
    <property type="nucleotide sequence ID" value="XM_018177510.1"/>
</dbReference>
<proteinExistence type="predicted"/>
<protein>
    <submittedName>
        <fullName evidence="2">Uncharacterized protein</fullName>
    </submittedName>
</protein>
<feature type="transmembrane region" description="Helical" evidence="1">
    <location>
        <begin position="106"/>
        <end position="126"/>
    </location>
</feature>
<accession>A0A177CPT4</accession>
<keyword evidence="1" id="KW-1133">Transmembrane helix</keyword>
<evidence type="ECO:0000256" key="1">
    <source>
        <dbReference type="SAM" id="Phobius"/>
    </source>
</evidence>
<sequence length="217" mass="23696">MVVRKRISGVSMASMWRVGFLEVVIYACLPNIARPFMWQTLTSPVTNGLRAAGRPALMQRALHSCFAIHLAKVGGVALSKAFGGGFAFEASKKPSPIRARPQVHTIAPMQAAVWLLLLAILFTLCLGRRWRVEVEVPSPTTLTHNAIPFTPVFHNLHRATPAGQPLAAKAAARVVSFANSCSHCVWFDGGCLERFHGRRRVDHLPLRRPAPSPPPSA</sequence>
<keyword evidence="1" id="KW-0472">Membrane</keyword>
<evidence type="ECO:0000313" key="2">
    <source>
        <dbReference type="EMBL" id="OAG09316.1"/>
    </source>
</evidence>
<evidence type="ECO:0000313" key="3">
    <source>
        <dbReference type="Proteomes" id="UP000077069"/>
    </source>
</evidence>
<dbReference type="Proteomes" id="UP000077069">
    <property type="component" value="Unassembled WGS sequence"/>
</dbReference>
<dbReference type="GeneID" id="28760996"/>
<organism evidence="2 3">
    <name type="scientific">Paraphaeosphaeria sporulosa</name>
    <dbReference type="NCBI Taxonomy" id="1460663"/>
    <lineage>
        <taxon>Eukaryota</taxon>
        <taxon>Fungi</taxon>
        <taxon>Dikarya</taxon>
        <taxon>Ascomycota</taxon>
        <taxon>Pezizomycotina</taxon>
        <taxon>Dothideomycetes</taxon>
        <taxon>Pleosporomycetidae</taxon>
        <taxon>Pleosporales</taxon>
        <taxon>Massarineae</taxon>
        <taxon>Didymosphaeriaceae</taxon>
        <taxon>Paraphaeosphaeria</taxon>
    </lineage>
</organism>
<gene>
    <name evidence="2" type="ORF">CC84DRAFT_1160492</name>
</gene>
<dbReference type="EMBL" id="KV441549">
    <property type="protein sequence ID" value="OAG09316.1"/>
    <property type="molecule type" value="Genomic_DNA"/>
</dbReference>
<keyword evidence="1" id="KW-0812">Transmembrane</keyword>
<dbReference type="InParanoid" id="A0A177CPT4"/>
<reference evidence="2 3" key="1">
    <citation type="submission" date="2016-05" db="EMBL/GenBank/DDBJ databases">
        <title>Comparative analysis of secretome profiles of manganese(II)-oxidizing ascomycete fungi.</title>
        <authorList>
            <consortium name="DOE Joint Genome Institute"/>
            <person name="Zeiner C.A."/>
            <person name="Purvine S.O."/>
            <person name="Zink E.M."/>
            <person name="Wu S."/>
            <person name="Pasa-Tolic L."/>
            <person name="Chaput D.L."/>
            <person name="Haridas S."/>
            <person name="Grigoriev I.V."/>
            <person name="Santelli C.M."/>
            <person name="Hansel C.M."/>
        </authorList>
    </citation>
    <scope>NUCLEOTIDE SEQUENCE [LARGE SCALE GENOMIC DNA]</scope>
    <source>
        <strain evidence="2 3">AP3s5-JAC2a</strain>
    </source>
</reference>
<keyword evidence="3" id="KW-1185">Reference proteome</keyword>
<dbReference type="AlphaFoldDB" id="A0A177CPT4"/>